<dbReference type="Proteomes" id="UP000789570">
    <property type="component" value="Unassembled WGS sequence"/>
</dbReference>
<proteinExistence type="predicted"/>
<comment type="caution">
    <text evidence="1">The sequence shown here is derived from an EMBL/GenBank/DDBJ whole genome shotgun (WGS) entry which is preliminary data.</text>
</comment>
<organism evidence="1 2">
    <name type="scientific">Funneliformis caledonium</name>
    <dbReference type="NCBI Taxonomy" id="1117310"/>
    <lineage>
        <taxon>Eukaryota</taxon>
        <taxon>Fungi</taxon>
        <taxon>Fungi incertae sedis</taxon>
        <taxon>Mucoromycota</taxon>
        <taxon>Glomeromycotina</taxon>
        <taxon>Glomeromycetes</taxon>
        <taxon>Glomerales</taxon>
        <taxon>Glomeraceae</taxon>
        <taxon>Funneliformis</taxon>
    </lineage>
</organism>
<reference evidence="1" key="1">
    <citation type="submission" date="2021-06" db="EMBL/GenBank/DDBJ databases">
        <authorList>
            <person name="Kallberg Y."/>
            <person name="Tangrot J."/>
            <person name="Rosling A."/>
        </authorList>
    </citation>
    <scope>NUCLEOTIDE SEQUENCE</scope>
    <source>
        <strain evidence="1">UK204</strain>
    </source>
</reference>
<protein>
    <submittedName>
        <fullName evidence="1">17225_t:CDS:1</fullName>
    </submittedName>
</protein>
<dbReference type="AlphaFoldDB" id="A0A9N8ZF81"/>
<evidence type="ECO:0000313" key="1">
    <source>
        <dbReference type="EMBL" id="CAG8493269.1"/>
    </source>
</evidence>
<keyword evidence="2" id="KW-1185">Reference proteome</keyword>
<sequence length="68" mass="7849">MLPCHECVTTKTLKPFCYIIHTVNIRSAKEIQPSAADERSVRAVFFIGDRKERYVVEKSVPLLNRIMV</sequence>
<evidence type="ECO:0000313" key="2">
    <source>
        <dbReference type="Proteomes" id="UP000789570"/>
    </source>
</evidence>
<dbReference type="EMBL" id="CAJVPQ010000571">
    <property type="protein sequence ID" value="CAG8493269.1"/>
    <property type="molecule type" value="Genomic_DNA"/>
</dbReference>
<gene>
    <name evidence="1" type="ORF">FCALED_LOCUS3326</name>
</gene>
<name>A0A9N8ZF81_9GLOM</name>
<accession>A0A9N8ZF81</accession>